<feature type="domain" description="DDHD" evidence="14">
    <location>
        <begin position="351"/>
        <end position="518"/>
    </location>
</feature>
<dbReference type="PROSITE" id="PS51043">
    <property type="entry name" value="DDHD"/>
    <property type="match status" value="1"/>
</dbReference>
<keyword evidence="3" id="KW-0597">Phosphoprotein</keyword>
<dbReference type="SUPFAM" id="SSF56784">
    <property type="entry name" value="HAD-like"/>
    <property type="match status" value="1"/>
</dbReference>
<reference evidence="15" key="3">
    <citation type="submission" date="2025-09" db="UniProtKB">
        <authorList>
            <consortium name="Ensembl"/>
        </authorList>
    </citation>
    <scope>IDENTIFICATION</scope>
</reference>
<dbReference type="GO" id="GO:0008526">
    <property type="term" value="F:phosphatidylinositol transfer activity"/>
    <property type="evidence" value="ECO:0007669"/>
    <property type="project" value="TreeGrafter"/>
</dbReference>
<sequence length="900" mass="98560">LAEKQRRGSSRKHSATRWCLQDIAQESVESSDEEFFDARDVMEGKSAILLGMSQWNSNDLVEQIETLGHMEDQSHEGLYQLGGPRCPPQSSIEGLEDTEMKCNTHVLLLVVHGGNILDTAGGDPSTKAGDVATLSSVLEKVTQAHFQAVAEHVKIKLVPCLAVCAEAFSLVSNLNPYSYDESCVSSSVDHLPLAALPLLAIASPRYQDAVATVIAQANQVYRSFLQSEDGQGFTGQVCLMGDCVGGVLCFDALCFSNHQRPGSPNGSSRNNSTESLKDNSGLLGESSLSLSSSKRLSKSNIDISAPNEGHSPGGPPLSRKQSDSYDGDTTSTGQHSFFSSGPGLVLNPGRFDFEVSDCFLLGCPLGLVLAMRRTVLPAVQVSQLHPACSQIFNLFYPSDPSASRLEPLLQPLFHKLPPYAVPRYQRYPLGDGRSTLIADIPSDDVCRGGVVEAFTCDIHTNIDYIVSSSWWGSKRLDYALYCPDVLTAFPTVALPHLFHASYWESTDVAAFVLRQLMGCGCVKNQEADNLGTAPFSPSSPREKWLRRRTHVKLRNVTANHRVNDVIATEDGPQTLVGRFMYGPLDMVTLTGEKVDILLMTQPQSGRWVYFDTDVTNSSGRVTYTIPKSKKLSLGVYPIKMVVKGDQTSAEAYLTVLPRGMECVVFSIDGSFAASVSIMGSDPKVRPGAVDVVRHWQDLGYLIIYITGRPDMQKQRVVSWLSQHNFPHGMIFFSEGLVHDPLRQKTIFLRNLIQECHIKINSAYGSMKDISVYNMLGLCPSQIYIVGRPSKKYQNQCQFLSEGYAAHLSTLQFGHRARPKKSASVRMVLRKGSFGLSAKPDFLCKRTHLRRTMSVQQPDPPCTPNPKPERAQSQPESDKDPGGGGGGDCHNPTLGKCLNSL</sequence>
<evidence type="ECO:0000313" key="15">
    <source>
        <dbReference type="Ensembl" id="ENSGACP00000028972.1"/>
    </source>
</evidence>
<keyword evidence="5" id="KW-0106">Calcium</keyword>
<dbReference type="Pfam" id="PF02862">
    <property type="entry name" value="DDHD"/>
    <property type="match status" value="2"/>
</dbReference>
<evidence type="ECO:0000256" key="3">
    <source>
        <dbReference type="ARBA" id="ARBA00022553"/>
    </source>
</evidence>
<reference evidence="15 16" key="1">
    <citation type="journal article" date="2021" name="G3 (Bethesda)">
        <title>Improved contiguity of the threespine stickleback genome using long-read sequencing.</title>
        <authorList>
            <person name="Nath S."/>
            <person name="Shaw D.E."/>
            <person name="White M.A."/>
        </authorList>
    </citation>
    <scope>NUCLEOTIDE SEQUENCE [LARGE SCALE GENOMIC DNA]</scope>
    <source>
        <strain evidence="15 16">Lake Benthic</strain>
    </source>
</reference>
<reference evidence="15" key="2">
    <citation type="submission" date="2025-08" db="UniProtKB">
        <authorList>
            <consortium name="Ensembl"/>
        </authorList>
    </citation>
    <scope>IDENTIFICATION</scope>
</reference>
<dbReference type="GO" id="GO:0012505">
    <property type="term" value="C:endomembrane system"/>
    <property type="evidence" value="ECO:0007669"/>
    <property type="project" value="UniProtKB-SubCell"/>
</dbReference>
<dbReference type="GO" id="GO:0046872">
    <property type="term" value="F:metal ion binding"/>
    <property type="evidence" value="ECO:0007669"/>
    <property type="project" value="UniProtKB-KW"/>
</dbReference>
<keyword evidence="6" id="KW-0446">Lipid-binding</keyword>
<proteinExistence type="inferred from homology"/>
<name>A0AAQ4NRD1_GASAC</name>
<dbReference type="PANTHER" id="PTHR10658">
    <property type="entry name" value="PHOSPHATIDYLINOSITOL TRANSFER PROTEIN"/>
    <property type="match status" value="1"/>
</dbReference>
<feature type="region of interest" description="Disordered" evidence="13">
    <location>
        <begin position="260"/>
        <end position="336"/>
    </location>
</feature>
<dbReference type="Proteomes" id="UP000007635">
    <property type="component" value="Chromosome I"/>
</dbReference>
<dbReference type="GO" id="GO:0035091">
    <property type="term" value="F:phosphatidylinositol binding"/>
    <property type="evidence" value="ECO:0007669"/>
    <property type="project" value="TreeGrafter"/>
</dbReference>
<protein>
    <recommendedName>
        <fullName evidence="10">Membrane-associated phosphatidylinositol transfer protein 3</fullName>
    </recommendedName>
    <alternativeName>
        <fullName evidence="12">Phosphatidylinositol transfer protein, membrane-associated 3</fullName>
    </alternativeName>
    <alternativeName>
        <fullName evidence="11">Pyk2 N-terminal domain-interacting receptor 1</fullName>
    </alternativeName>
</protein>
<feature type="region of interest" description="Disordered" evidence="13">
    <location>
        <begin position="852"/>
        <end position="900"/>
    </location>
</feature>
<evidence type="ECO:0000256" key="6">
    <source>
        <dbReference type="ARBA" id="ARBA00023121"/>
    </source>
</evidence>
<dbReference type="Ensembl" id="ENSGACT00000067124.1">
    <property type="protein sequence ID" value="ENSGACP00000028972.1"/>
    <property type="gene ID" value="ENSGACG00000010940.2"/>
</dbReference>
<dbReference type="InterPro" id="IPR001666">
    <property type="entry name" value="PI_transfer"/>
</dbReference>
<dbReference type="Pfam" id="PF24695">
    <property type="entry name" value="PITM1-3"/>
    <property type="match status" value="1"/>
</dbReference>
<dbReference type="InterPro" id="IPR031315">
    <property type="entry name" value="LNS2/PITP"/>
</dbReference>
<dbReference type="GO" id="GO:0005737">
    <property type="term" value="C:cytoplasm"/>
    <property type="evidence" value="ECO:0007669"/>
    <property type="project" value="TreeGrafter"/>
</dbReference>
<dbReference type="AlphaFoldDB" id="A0AAQ4NRD1"/>
<evidence type="ECO:0000256" key="13">
    <source>
        <dbReference type="SAM" id="MobiDB-lite"/>
    </source>
</evidence>
<dbReference type="GeneTree" id="ENSGT00940000153849"/>
<keyword evidence="7" id="KW-0472">Membrane</keyword>
<organism evidence="15 16">
    <name type="scientific">Gasterosteus aculeatus aculeatus</name>
    <name type="common">three-spined stickleback</name>
    <dbReference type="NCBI Taxonomy" id="481459"/>
    <lineage>
        <taxon>Eukaryota</taxon>
        <taxon>Metazoa</taxon>
        <taxon>Chordata</taxon>
        <taxon>Craniata</taxon>
        <taxon>Vertebrata</taxon>
        <taxon>Euteleostomi</taxon>
        <taxon>Actinopterygii</taxon>
        <taxon>Neopterygii</taxon>
        <taxon>Teleostei</taxon>
        <taxon>Neoteleostei</taxon>
        <taxon>Acanthomorphata</taxon>
        <taxon>Eupercaria</taxon>
        <taxon>Perciformes</taxon>
        <taxon>Cottioidei</taxon>
        <taxon>Gasterosteales</taxon>
        <taxon>Gasterosteidae</taxon>
        <taxon>Gasterosteus</taxon>
    </lineage>
</organism>
<evidence type="ECO:0000256" key="9">
    <source>
        <dbReference type="ARBA" id="ARBA00065401"/>
    </source>
</evidence>
<dbReference type="FunFam" id="3.40.50.1000:FF:000085">
    <property type="entry name" value="Membrane-associated phosphatidylinositol transfer protein 3"/>
    <property type="match status" value="1"/>
</dbReference>
<comment type="function">
    <text evidence="8">Catalyzes the transfer of phosphatidylinositol and phosphatidylcholine between membranes (in vitro). Binds calcium ions.</text>
</comment>
<evidence type="ECO:0000256" key="2">
    <source>
        <dbReference type="ARBA" id="ARBA00010316"/>
    </source>
</evidence>
<dbReference type="PANTHER" id="PTHR10658:SF27">
    <property type="entry name" value="PHOSPHATIDYLINOSITOL TRANSFER PROTEIN BETA ISOFORM"/>
    <property type="match status" value="1"/>
</dbReference>
<evidence type="ECO:0000256" key="4">
    <source>
        <dbReference type="ARBA" id="ARBA00022723"/>
    </source>
</evidence>
<evidence type="ECO:0000256" key="8">
    <source>
        <dbReference type="ARBA" id="ARBA00059635"/>
    </source>
</evidence>
<dbReference type="InterPro" id="IPR004177">
    <property type="entry name" value="DDHD_dom"/>
</dbReference>
<comment type="subunit">
    <text evidence="9">Interacts with PTK2B via its C-terminus.</text>
</comment>
<dbReference type="SMART" id="SM01127">
    <property type="entry name" value="DDHD"/>
    <property type="match status" value="1"/>
</dbReference>
<dbReference type="SMART" id="SM00775">
    <property type="entry name" value="LNS2"/>
    <property type="match status" value="1"/>
</dbReference>
<comment type="subcellular location">
    <subcellularLocation>
        <location evidence="1">Endomembrane system</location>
        <topology evidence="1">Peripheral membrane protein</topology>
    </subcellularLocation>
</comment>
<evidence type="ECO:0000256" key="5">
    <source>
        <dbReference type="ARBA" id="ARBA00022837"/>
    </source>
</evidence>
<feature type="compositionally biased region" description="Low complexity" evidence="13">
    <location>
        <begin position="260"/>
        <end position="272"/>
    </location>
</feature>
<dbReference type="Gene3D" id="3.40.50.1000">
    <property type="entry name" value="HAD superfamily/HAD-like"/>
    <property type="match status" value="1"/>
</dbReference>
<evidence type="ECO:0000256" key="7">
    <source>
        <dbReference type="ARBA" id="ARBA00023136"/>
    </source>
</evidence>
<evidence type="ECO:0000256" key="10">
    <source>
        <dbReference type="ARBA" id="ARBA00067420"/>
    </source>
</evidence>
<dbReference type="GO" id="GO:0031210">
    <property type="term" value="F:phosphatidylcholine binding"/>
    <property type="evidence" value="ECO:0007669"/>
    <property type="project" value="TreeGrafter"/>
</dbReference>
<evidence type="ECO:0000256" key="1">
    <source>
        <dbReference type="ARBA" id="ARBA00004184"/>
    </source>
</evidence>
<accession>A0AAQ4NRD1</accession>
<feature type="compositionally biased region" description="Low complexity" evidence="13">
    <location>
        <begin position="280"/>
        <end position="294"/>
    </location>
</feature>
<comment type="similarity">
    <text evidence="2">Belongs to the PtdIns transfer protein family. PI transfer class IIA subfamily.</text>
</comment>
<dbReference type="InterPro" id="IPR036412">
    <property type="entry name" value="HAD-like_sf"/>
</dbReference>
<evidence type="ECO:0000313" key="16">
    <source>
        <dbReference type="Proteomes" id="UP000007635"/>
    </source>
</evidence>
<evidence type="ECO:0000256" key="12">
    <source>
        <dbReference type="ARBA" id="ARBA00076348"/>
    </source>
</evidence>
<dbReference type="InterPro" id="IPR023214">
    <property type="entry name" value="HAD_sf"/>
</dbReference>
<dbReference type="Pfam" id="PF24694">
    <property type="entry name" value="LNS2_PITM1-3"/>
    <property type="match status" value="1"/>
</dbReference>
<keyword evidence="16" id="KW-1185">Reference proteome</keyword>
<evidence type="ECO:0000256" key="11">
    <source>
        <dbReference type="ARBA" id="ARBA00075284"/>
    </source>
</evidence>
<dbReference type="GO" id="GO:0008525">
    <property type="term" value="F:phosphatidylcholine transporter activity"/>
    <property type="evidence" value="ECO:0007669"/>
    <property type="project" value="TreeGrafter"/>
</dbReference>
<evidence type="ECO:0000259" key="14">
    <source>
        <dbReference type="PROSITE" id="PS51043"/>
    </source>
</evidence>
<keyword evidence="4" id="KW-0479">Metal-binding</keyword>
<feature type="compositionally biased region" description="Polar residues" evidence="13">
    <location>
        <begin position="327"/>
        <end position="336"/>
    </location>
</feature>